<evidence type="ECO:0000313" key="12">
    <source>
        <dbReference type="Proteomes" id="UP001165289"/>
    </source>
</evidence>
<dbReference type="InterPro" id="IPR039799">
    <property type="entry name" value="ALR/ERV"/>
</dbReference>
<organism evidence="11 12">
    <name type="scientific">Oopsacas minuta</name>
    <dbReference type="NCBI Taxonomy" id="111878"/>
    <lineage>
        <taxon>Eukaryota</taxon>
        <taxon>Metazoa</taxon>
        <taxon>Porifera</taxon>
        <taxon>Hexactinellida</taxon>
        <taxon>Hexasterophora</taxon>
        <taxon>Lyssacinosida</taxon>
        <taxon>Leucopsacidae</taxon>
        <taxon>Oopsacas</taxon>
    </lineage>
</organism>
<evidence type="ECO:0000256" key="6">
    <source>
        <dbReference type="ARBA" id="ARBA00023128"/>
    </source>
</evidence>
<gene>
    <name evidence="11" type="ORF">LOD99_12837</name>
</gene>
<evidence type="ECO:0000256" key="8">
    <source>
        <dbReference type="ARBA" id="ARBA00048864"/>
    </source>
</evidence>
<comment type="catalytic activity">
    <reaction evidence="8 9">
        <text>2 R'C(R)SH + O2 = R'C(R)S-S(R)CR' + H2O2</text>
        <dbReference type="Rhea" id="RHEA:17357"/>
        <dbReference type="ChEBI" id="CHEBI:15379"/>
        <dbReference type="ChEBI" id="CHEBI:16240"/>
        <dbReference type="ChEBI" id="CHEBI:16520"/>
        <dbReference type="ChEBI" id="CHEBI:17412"/>
        <dbReference type="EC" id="1.8.3.2"/>
    </reaction>
</comment>
<evidence type="ECO:0000256" key="4">
    <source>
        <dbReference type="ARBA" id="ARBA00022827"/>
    </source>
</evidence>
<proteinExistence type="predicted"/>
<comment type="subcellular location">
    <subcellularLocation>
        <location evidence="2">Mitochondrion intermembrane space</location>
    </subcellularLocation>
</comment>
<dbReference type="GO" id="GO:0005758">
    <property type="term" value="C:mitochondrial intermembrane space"/>
    <property type="evidence" value="ECO:0007669"/>
    <property type="project" value="UniProtKB-SubCell"/>
</dbReference>
<protein>
    <recommendedName>
        <fullName evidence="9">Sulfhydryl oxidase</fullName>
        <ecNumber evidence="9">1.8.3.2</ecNumber>
    </recommendedName>
</protein>
<dbReference type="SUPFAM" id="SSF56399">
    <property type="entry name" value="ADP-ribosylation"/>
    <property type="match status" value="1"/>
</dbReference>
<dbReference type="InterPro" id="IPR012317">
    <property type="entry name" value="Poly(ADP-ribose)pol_cat_dom"/>
</dbReference>
<dbReference type="FunFam" id="1.20.120.310:FF:000003">
    <property type="entry name" value="Sulfhydryl oxidase"/>
    <property type="match status" value="1"/>
</dbReference>
<dbReference type="EC" id="1.8.3.2" evidence="9"/>
<keyword evidence="6" id="KW-0496">Mitochondrion</keyword>
<evidence type="ECO:0000256" key="7">
    <source>
        <dbReference type="ARBA" id="ARBA00023157"/>
    </source>
</evidence>
<evidence type="ECO:0000259" key="10">
    <source>
        <dbReference type="PROSITE" id="PS51324"/>
    </source>
</evidence>
<dbReference type="AlphaFoldDB" id="A0AAV7JDD2"/>
<dbReference type="Pfam" id="PF00644">
    <property type="entry name" value="PARP"/>
    <property type="match status" value="1"/>
</dbReference>
<keyword evidence="3 9" id="KW-0285">Flavoprotein</keyword>
<evidence type="ECO:0000256" key="2">
    <source>
        <dbReference type="ARBA" id="ARBA00004569"/>
    </source>
</evidence>
<keyword evidence="12" id="KW-1185">Reference proteome</keyword>
<keyword evidence="4 9" id="KW-0274">FAD</keyword>
<dbReference type="GO" id="GO:0003950">
    <property type="term" value="F:NAD+ poly-ADP-ribosyltransferase activity"/>
    <property type="evidence" value="ECO:0007669"/>
    <property type="project" value="InterPro"/>
</dbReference>
<evidence type="ECO:0000256" key="5">
    <source>
        <dbReference type="ARBA" id="ARBA00023002"/>
    </source>
</evidence>
<keyword evidence="5 9" id="KW-0560">Oxidoreductase</keyword>
<dbReference type="EMBL" id="JAKMXF010000354">
    <property type="protein sequence ID" value="KAI6646716.1"/>
    <property type="molecule type" value="Genomic_DNA"/>
</dbReference>
<dbReference type="PROSITE" id="PS51324">
    <property type="entry name" value="ERV_ALR"/>
    <property type="match status" value="1"/>
</dbReference>
<dbReference type="PANTHER" id="PTHR12645">
    <property type="entry name" value="ALR/ERV"/>
    <property type="match status" value="1"/>
</dbReference>
<dbReference type="Gene3D" id="1.20.120.310">
    <property type="entry name" value="ERV/ALR sulfhydryl oxidase domain"/>
    <property type="match status" value="1"/>
</dbReference>
<dbReference type="Proteomes" id="UP001165289">
    <property type="component" value="Unassembled WGS sequence"/>
</dbReference>
<dbReference type="Gene3D" id="3.90.228.10">
    <property type="match status" value="1"/>
</dbReference>
<dbReference type="GO" id="GO:0016971">
    <property type="term" value="F:flavin-dependent sulfhydryl oxidase activity"/>
    <property type="evidence" value="ECO:0007669"/>
    <property type="project" value="InterPro"/>
</dbReference>
<dbReference type="PANTHER" id="PTHR12645:SF0">
    <property type="entry name" value="FAD-LINKED SULFHYDRYL OXIDASE ALR"/>
    <property type="match status" value="1"/>
</dbReference>
<evidence type="ECO:0000313" key="11">
    <source>
        <dbReference type="EMBL" id="KAI6646716.1"/>
    </source>
</evidence>
<comment type="caution">
    <text evidence="11">The sequence shown here is derived from an EMBL/GenBank/DDBJ whole genome shotgun (WGS) entry which is preliminary data.</text>
</comment>
<dbReference type="GO" id="GO:0050660">
    <property type="term" value="F:flavin adenine dinucleotide binding"/>
    <property type="evidence" value="ECO:0007669"/>
    <property type="project" value="TreeGrafter"/>
</dbReference>
<dbReference type="InterPro" id="IPR036774">
    <property type="entry name" value="ERV/ALR_sulphydryl_oxid_sf"/>
</dbReference>
<feature type="domain" description="ERV/ALR sulfhydryl oxidase" evidence="10">
    <location>
        <begin position="85"/>
        <end position="185"/>
    </location>
</feature>
<dbReference type="InterPro" id="IPR017905">
    <property type="entry name" value="ERV/ALR_sulphydryl_oxidase"/>
</dbReference>
<evidence type="ECO:0000256" key="1">
    <source>
        <dbReference type="ARBA" id="ARBA00001974"/>
    </source>
</evidence>
<name>A0AAV7JDD2_9METZ</name>
<dbReference type="Pfam" id="PF04777">
    <property type="entry name" value="Evr1_Alr"/>
    <property type="match status" value="1"/>
</dbReference>
<reference evidence="11 12" key="1">
    <citation type="journal article" date="2023" name="BMC Biol.">
        <title>The compact genome of the sponge Oopsacas minuta (Hexactinellida) is lacking key metazoan core genes.</title>
        <authorList>
            <person name="Santini S."/>
            <person name="Schenkelaars Q."/>
            <person name="Jourda C."/>
            <person name="Duchesne M."/>
            <person name="Belahbib H."/>
            <person name="Rocher C."/>
            <person name="Selva M."/>
            <person name="Riesgo A."/>
            <person name="Vervoort M."/>
            <person name="Leys S.P."/>
            <person name="Kodjabachian L."/>
            <person name="Le Bivic A."/>
            <person name="Borchiellini C."/>
            <person name="Claverie J.M."/>
            <person name="Renard E."/>
        </authorList>
    </citation>
    <scope>NUCLEOTIDE SEQUENCE [LARGE SCALE GENOMIC DNA]</scope>
    <source>
        <strain evidence="11">SPO-2</strain>
    </source>
</reference>
<accession>A0AAV7JDD2</accession>
<keyword evidence="7" id="KW-1015">Disulfide bond</keyword>
<evidence type="ECO:0000256" key="3">
    <source>
        <dbReference type="ARBA" id="ARBA00022630"/>
    </source>
</evidence>
<sequence length="339" mass="37891">MSQLSRALRVLGTAGGMFLNMSGSVLAYDVEAEKDRASNKKKPCRACTDFNTWSQKLSTGGFGGVSTVINPQGGQKSSKGWPKECPVDRIELGQSTWNFLHTMAAYYPDEPSQQQQEDMLSFLHTFSYVFPCEECAEYFRDWMSTHPPVSTSSLTLSLWLCRAHNEVNTRLGKPSFPCDKVWERWRDGWGDGSSAILTDRKEVEKWLKTFPNIIVTDIKENPHAHPGGALFKLFKEKYKSLAKDNRNTALAFHGTPEANIDSICQNGYNASLRKGQAHGPGEYFATTPDISLSYCRGGKKMMVNELLLGTPGQHHTQNGGIIVMKDPAHDLPRFVITFQ</sequence>
<comment type="cofactor">
    <cofactor evidence="1 9">
        <name>FAD</name>
        <dbReference type="ChEBI" id="CHEBI:57692"/>
    </cofactor>
</comment>
<evidence type="ECO:0000256" key="9">
    <source>
        <dbReference type="RuleBase" id="RU371123"/>
    </source>
</evidence>
<dbReference type="SUPFAM" id="SSF69000">
    <property type="entry name" value="FAD-dependent thiol oxidase"/>
    <property type="match status" value="1"/>
</dbReference>